<reference evidence="2 3" key="1">
    <citation type="journal article" date="2020" name="BMC Genomics">
        <title>Intraspecific diversification of the crop wild relative Brassica cretica Lam. using demographic model selection.</title>
        <authorList>
            <person name="Kioukis A."/>
            <person name="Michalopoulou V.A."/>
            <person name="Briers L."/>
            <person name="Pirintsos S."/>
            <person name="Studholme D.J."/>
            <person name="Pavlidis P."/>
            <person name="Sarris P.F."/>
        </authorList>
    </citation>
    <scope>NUCLEOTIDE SEQUENCE [LARGE SCALE GENOMIC DNA]</scope>
    <source>
        <strain evidence="3">cv. PFS-1207/04</strain>
    </source>
</reference>
<evidence type="ECO:0000313" key="2">
    <source>
        <dbReference type="EMBL" id="KAF3534149.1"/>
    </source>
</evidence>
<dbReference type="Proteomes" id="UP000266723">
    <property type="component" value="Unassembled WGS sequence"/>
</dbReference>
<protein>
    <recommendedName>
        <fullName evidence="4">Homeobox domain-containing protein</fullName>
    </recommendedName>
</protein>
<comment type="caution">
    <text evidence="2">The sequence shown here is derived from an EMBL/GenBank/DDBJ whole genome shotgun (WGS) entry which is preliminary data.</text>
</comment>
<dbReference type="EMBL" id="QGKV02001507">
    <property type="protein sequence ID" value="KAF3534149.1"/>
    <property type="molecule type" value="Genomic_DNA"/>
</dbReference>
<feature type="region of interest" description="Disordered" evidence="1">
    <location>
        <begin position="57"/>
        <end position="107"/>
    </location>
</feature>
<gene>
    <name evidence="2" type="ORF">DY000_02041789</name>
</gene>
<feature type="region of interest" description="Disordered" evidence="1">
    <location>
        <begin position="11"/>
        <end position="31"/>
    </location>
</feature>
<feature type="compositionally biased region" description="Polar residues" evidence="1">
    <location>
        <begin position="22"/>
        <end position="31"/>
    </location>
</feature>
<name>A0ABQ7BPD4_BRACR</name>
<sequence length="121" mass="13680">MKMMECRPVLFGPSCQPKHQTESSNRSTSTNVACSLHLPRSEFELWFNGRDERCFKAETTQGGGSGGEEDPSSCGGATEEHELRVAETQTKLERREEEETPNAITNRAFHKRCRRKIAFSD</sequence>
<evidence type="ECO:0000256" key="1">
    <source>
        <dbReference type="SAM" id="MobiDB-lite"/>
    </source>
</evidence>
<organism evidence="2 3">
    <name type="scientific">Brassica cretica</name>
    <name type="common">Mustard</name>
    <dbReference type="NCBI Taxonomy" id="69181"/>
    <lineage>
        <taxon>Eukaryota</taxon>
        <taxon>Viridiplantae</taxon>
        <taxon>Streptophyta</taxon>
        <taxon>Embryophyta</taxon>
        <taxon>Tracheophyta</taxon>
        <taxon>Spermatophyta</taxon>
        <taxon>Magnoliopsida</taxon>
        <taxon>eudicotyledons</taxon>
        <taxon>Gunneridae</taxon>
        <taxon>Pentapetalae</taxon>
        <taxon>rosids</taxon>
        <taxon>malvids</taxon>
        <taxon>Brassicales</taxon>
        <taxon>Brassicaceae</taxon>
        <taxon>Brassiceae</taxon>
        <taxon>Brassica</taxon>
    </lineage>
</organism>
<keyword evidence="3" id="KW-1185">Reference proteome</keyword>
<proteinExistence type="predicted"/>
<evidence type="ECO:0008006" key="4">
    <source>
        <dbReference type="Google" id="ProtNLM"/>
    </source>
</evidence>
<accession>A0ABQ7BPD4</accession>
<evidence type="ECO:0000313" key="3">
    <source>
        <dbReference type="Proteomes" id="UP000266723"/>
    </source>
</evidence>
<feature type="compositionally biased region" description="Basic and acidic residues" evidence="1">
    <location>
        <begin position="78"/>
        <end position="97"/>
    </location>
</feature>